<evidence type="ECO:0000313" key="2">
    <source>
        <dbReference type="EMBL" id="TWT29374.1"/>
    </source>
</evidence>
<dbReference type="InterPro" id="IPR013424">
    <property type="entry name" value="Ice-binding_C"/>
</dbReference>
<organism evidence="2 3">
    <name type="scientific">Posidoniimonas corsicana</name>
    <dbReference type="NCBI Taxonomy" id="1938618"/>
    <lineage>
        <taxon>Bacteria</taxon>
        <taxon>Pseudomonadati</taxon>
        <taxon>Planctomycetota</taxon>
        <taxon>Planctomycetia</taxon>
        <taxon>Pirellulales</taxon>
        <taxon>Lacipirellulaceae</taxon>
        <taxon>Posidoniimonas</taxon>
    </lineage>
</organism>
<keyword evidence="1" id="KW-0732">Signal</keyword>
<dbReference type="AlphaFoldDB" id="A0A5C5USL9"/>
<evidence type="ECO:0000256" key="1">
    <source>
        <dbReference type="SAM" id="SignalP"/>
    </source>
</evidence>
<feature type="signal peptide" evidence="1">
    <location>
        <begin position="1"/>
        <end position="20"/>
    </location>
</feature>
<dbReference type="RefSeq" id="WP_146568990.1">
    <property type="nucleotide sequence ID" value="NZ_SIHJ01000008.1"/>
</dbReference>
<dbReference type="EMBL" id="SIHJ01000008">
    <property type="protein sequence ID" value="TWT29374.1"/>
    <property type="molecule type" value="Genomic_DNA"/>
</dbReference>
<proteinExistence type="predicted"/>
<dbReference type="Proteomes" id="UP000316714">
    <property type="component" value="Unassembled WGS sequence"/>
</dbReference>
<evidence type="ECO:0000313" key="3">
    <source>
        <dbReference type="Proteomes" id="UP000316714"/>
    </source>
</evidence>
<dbReference type="NCBIfam" id="TIGR02595">
    <property type="entry name" value="PEP_CTERM"/>
    <property type="match status" value="1"/>
</dbReference>
<feature type="chain" id="PRO_5022838331" evidence="1">
    <location>
        <begin position="21"/>
        <end position="225"/>
    </location>
</feature>
<name>A0A5C5USL9_9BACT</name>
<comment type="caution">
    <text evidence="2">The sequence shown here is derived from an EMBL/GenBank/DDBJ whole genome shotgun (WGS) entry which is preliminary data.</text>
</comment>
<sequence length="225" mass="24427" precursor="true">MRFSCCAVFLAALTPACSLANVLLADSVAEFSNVQGQDSWLYGYYSGPFTPDNFQQMPEYDAARERWQVDGTHPFPFFWTMLDRQGGHPNGLTTSGEIQPAEHWAVRRYVSEAAGPVTIAGVVGDIDPRIGGQGLIARIFVDGLEVYTRNLANAESQVPYQVEAAVAVGSFIDFVVDPKNSNDWADRFQFTAVVTTVPEPASAALLAAVLAPVASRRRRSYASGS</sequence>
<reference evidence="2 3" key="1">
    <citation type="submission" date="2019-02" db="EMBL/GenBank/DDBJ databases">
        <title>Deep-cultivation of Planctomycetes and their phenomic and genomic characterization uncovers novel biology.</title>
        <authorList>
            <person name="Wiegand S."/>
            <person name="Jogler M."/>
            <person name="Boedeker C."/>
            <person name="Pinto D."/>
            <person name="Vollmers J."/>
            <person name="Rivas-Marin E."/>
            <person name="Kohn T."/>
            <person name="Peeters S.H."/>
            <person name="Heuer A."/>
            <person name="Rast P."/>
            <person name="Oberbeckmann S."/>
            <person name="Bunk B."/>
            <person name="Jeske O."/>
            <person name="Meyerdierks A."/>
            <person name="Storesund J.E."/>
            <person name="Kallscheuer N."/>
            <person name="Luecker S."/>
            <person name="Lage O.M."/>
            <person name="Pohl T."/>
            <person name="Merkel B.J."/>
            <person name="Hornburger P."/>
            <person name="Mueller R.-W."/>
            <person name="Bruemmer F."/>
            <person name="Labrenz M."/>
            <person name="Spormann A.M."/>
            <person name="Op Den Camp H."/>
            <person name="Overmann J."/>
            <person name="Amann R."/>
            <person name="Jetten M.S.M."/>
            <person name="Mascher T."/>
            <person name="Medema M.H."/>
            <person name="Devos D.P."/>
            <person name="Kaster A.-K."/>
            <person name="Ovreas L."/>
            <person name="Rohde M."/>
            <person name="Galperin M.Y."/>
            <person name="Jogler C."/>
        </authorList>
    </citation>
    <scope>NUCLEOTIDE SEQUENCE [LARGE SCALE GENOMIC DNA]</scope>
    <source>
        <strain evidence="2 3">KOR34</strain>
    </source>
</reference>
<dbReference type="OrthoDB" id="461104at2"/>
<keyword evidence="3" id="KW-1185">Reference proteome</keyword>
<accession>A0A5C5USL9</accession>
<protein>
    <submittedName>
        <fullName evidence="2">Uncharacterized protein</fullName>
    </submittedName>
</protein>
<gene>
    <name evidence="2" type="ORF">KOR34_51860</name>
</gene>